<dbReference type="Gene3D" id="1.10.260.40">
    <property type="entry name" value="lambda repressor-like DNA-binding domains"/>
    <property type="match status" value="1"/>
</dbReference>
<organism evidence="1 2">
    <name type="scientific">Pseudomonas fluorescens</name>
    <dbReference type="NCBI Taxonomy" id="294"/>
    <lineage>
        <taxon>Bacteria</taxon>
        <taxon>Pseudomonadati</taxon>
        <taxon>Pseudomonadota</taxon>
        <taxon>Gammaproteobacteria</taxon>
        <taxon>Pseudomonadales</taxon>
        <taxon>Pseudomonadaceae</taxon>
        <taxon>Pseudomonas</taxon>
    </lineage>
</organism>
<dbReference type="EMBL" id="PVUH01000016">
    <property type="protein sequence ID" value="PRW88205.1"/>
    <property type="molecule type" value="Genomic_DNA"/>
</dbReference>
<accession>A0A2T0HYR3</accession>
<comment type="caution">
    <text evidence="1">The sequence shown here is derived from an EMBL/GenBank/DDBJ whole genome shotgun (WGS) entry which is preliminary data.</text>
</comment>
<protein>
    <recommendedName>
        <fullName evidence="3">Cro/Cl family transcriptional regulator</fullName>
    </recommendedName>
</protein>
<evidence type="ECO:0000313" key="1">
    <source>
        <dbReference type="EMBL" id="PRW88205.1"/>
    </source>
</evidence>
<dbReference type="SUPFAM" id="SSF47413">
    <property type="entry name" value="lambda repressor-like DNA-binding domains"/>
    <property type="match status" value="1"/>
</dbReference>
<evidence type="ECO:0008006" key="3">
    <source>
        <dbReference type="Google" id="ProtNLM"/>
    </source>
</evidence>
<dbReference type="InterPro" id="IPR010982">
    <property type="entry name" value="Lambda_DNA-bd_dom_sf"/>
</dbReference>
<gene>
    <name evidence="1" type="ORF">C7A10_21695</name>
</gene>
<name>A0A2T0HYR3_PSEFL</name>
<dbReference type="RefSeq" id="WP_106118332.1">
    <property type="nucleotide sequence ID" value="NZ_PVUH01000016.1"/>
</dbReference>
<evidence type="ECO:0000313" key="2">
    <source>
        <dbReference type="Proteomes" id="UP000239731"/>
    </source>
</evidence>
<sequence>MENNIGAPLRLFAKGKTQPELALLLKVSQSAVSQMLSSDRDIWVKSNADGTCSAFEIRPIGSRRKPAAA</sequence>
<dbReference type="Pfam" id="PF09048">
    <property type="entry name" value="Cro"/>
    <property type="match status" value="1"/>
</dbReference>
<proteinExistence type="predicted"/>
<dbReference type="GO" id="GO:0003677">
    <property type="term" value="F:DNA binding"/>
    <property type="evidence" value="ECO:0007669"/>
    <property type="project" value="InterPro"/>
</dbReference>
<dbReference type="InterPro" id="IPR000655">
    <property type="entry name" value="Cro-like"/>
</dbReference>
<reference evidence="1 2" key="1">
    <citation type="submission" date="2018-03" db="EMBL/GenBank/DDBJ databases">
        <title>Blue discolouration in mozzarella cheese caused by Pseudomonas fluorescens.</title>
        <authorList>
            <person name="Chiesa F."/>
            <person name="Dalmasso A."/>
            <person name="Lomonaco S."/>
        </authorList>
    </citation>
    <scope>NUCLEOTIDE SEQUENCE [LARGE SCALE GENOMIC DNA]</scope>
    <source>
        <strain evidence="1 2">11293</strain>
    </source>
</reference>
<dbReference type="GO" id="GO:0006355">
    <property type="term" value="P:regulation of DNA-templated transcription"/>
    <property type="evidence" value="ECO:0007669"/>
    <property type="project" value="InterPro"/>
</dbReference>
<dbReference type="Proteomes" id="UP000239731">
    <property type="component" value="Unassembled WGS sequence"/>
</dbReference>
<dbReference type="AlphaFoldDB" id="A0A2T0HYR3"/>